<dbReference type="GO" id="GO:0070497">
    <property type="term" value="F:6-carboxytetrahydropterin synthase activity"/>
    <property type="evidence" value="ECO:0007669"/>
    <property type="project" value="UniProtKB-EC"/>
</dbReference>
<evidence type="ECO:0000256" key="9">
    <source>
        <dbReference type="ARBA" id="ARBA00031449"/>
    </source>
</evidence>
<comment type="catalytic activity">
    <reaction evidence="10">
        <text>7,8-dihydroneopterin 3'-triphosphate + H2O = 6-carboxy-5,6,7,8-tetrahydropterin + triphosphate + acetaldehyde + 2 H(+)</text>
        <dbReference type="Rhea" id="RHEA:27966"/>
        <dbReference type="ChEBI" id="CHEBI:15343"/>
        <dbReference type="ChEBI" id="CHEBI:15377"/>
        <dbReference type="ChEBI" id="CHEBI:15378"/>
        <dbReference type="ChEBI" id="CHEBI:18036"/>
        <dbReference type="ChEBI" id="CHEBI:58462"/>
        <dbReference type="ChEBI" id="CHEBI:61032"/>
        <dbReference type="EC" id="4.1.2.50"/>
    </reaction>
</comment>
<dbReference type="EMBL" id="CP028901">
    <property type="protein sequence ID" value="AWB33430.1"/>
    <property type="molecule type" value="Genomic_DNA"/>
</dbReference>
<evidence type="ECO:0000313" key="11">
    <source>
        <dbReference type="EMBL" id="AWB33430.1"/>
    </source>
</evidence>
<protein>
    <recommendedName>
        <fullName evidence="5">6-carboxy-5,6,7,8-tetrahydropterin synthase</fullName>
        <ecNumber evidence="4">4.1.2.50</ecNumber>
    </recommendedName>
    <alternativeName>
        <fullName evidence="9">Queuosine biosynthesis protein QueD</fullName>
    </alternativeName>
</protein>
<dbReference type="UniPathway" id="UPA00391"/>
<evidence type="ECO:0000256" key="3">
    <source>
        <dbReference type="ARBA" id="ARBA00008900"/>
    </source>
</evidence>
<keyword evidence="7" id="KW-0862">Zinc</keyword>
<dbReference type="Pfam" id="PF01242">
    <property type="entry name" value="PTPS"/>
    <property type="match status" value="2"/>
</dbReference>
<comment type="pathway">
    <text evidence="2">Purine metabolism; 7-cyano-7-deazaguanine biosynthesis.</text>
</comment>
<proteinExistence type="inferred from homology"/>
<reference evidence="11 12" key="1">
    <citation type="submission" date="2018-04" db="EMBL/GenBank/DDBJ databases">
        <title>Bordetella sp. HZ20 isolated from seawater.</title>
        <authorList>
            <person name="Sun C."/>
        </authorList>
    </citation>
    <scope>NUCLEOTIDE SEQUENCE [LARGE SCALE GENOMIC DNA]</scope>
    <source>
        <strain evidence="11 12">HZ20</strain>
    </source>
</reference>
<comment type="cofactor">
    <cofactor evidence="1">
        <name>Zn(2+)</name>
        <dbReference type="ChEBI" id="CHEBI:29105"/>
    </cofactor>
</comment>
<dbReference type="Proteomes" id="UP000244571">
    <property type="component" value="Chromosome"/>
</dbReference>
<evidence type="ECO:0000313" key="12">
    <source>
        <dbReference type="Proteomes" id="UP000244571"/>
    </source>
</evidence>
<keyword evidence="8" id="KW-0456">Lyase</keyword>
<dbReference type="PANTHER" id="PTHR12589:SF7">
    <property type="entry name" value="6-PYRUVOYL TETRAHYDROBIOPTERIN SYNTHASE"/>
    <property type="match status" value="1"/>
</dbReference>
<sequence>MSEPISLTTAQARFEAARRLTSLPNGHRRRSLHGHGFVATAHGYLTPREIPFAGAQSHVLAERLRACVEQIDYSDLNQIIDHPDDLALARWIRDHIGLDSLDYVGIQSTPDQGVQIAVKSGNRLDDFGSFDLPEASAPANQTIRIWRRYHFRAAHQLPNVGPDHKCGRMHGHGFQVILHVDTDGVISYDDLDSAWSTLQAQLDRRCLNDINGLSNPTSEMISAWIWERIRPSLPSISWVTVFETASCGAQFDGERYQIWKDFTIDSAIRMNAAPSGDPRSMIHGDTFLVRLHLSADLDTVKGWTVDFGDVKSAFNPVFQALDHRPLHENEALARGDAEAIARWTLGTAHKSIPQLSRVDVIDSQGAGAIVFSGSLGAALPA</sequence>
<evidence type="ECO:0000256" key="6">
    <source>
        <dbReference type="ARBA" id="ARBA00022723"/>
    </source>
</evidence>
<evidence type="ECO:0000256" key="5">
    <source>
        <dbReference type="ARBA" id="ARBA00018141"/>
    </source>
</evidence>
<comment type="similarity">
    <text evidence="3">Belongs to the PTPS family. QueD subfamily.</text>
</comment>
<dbReference type="OrthoDB" id="9804698at2"/>
<evidence type="ECO:0000256" key="1">
    <source>
        <dbReference type="ARBA" id="ARBA00001947"/>
    </source>
</evidence>
<dbReference type="Gene3D" id="3.30.479.10">
    <property type="entry name" value="6-pyruvoyl tetrahydropterin synthase/QueD"/>
    <property type="match status" value="3"/>
</dbReference>
<keyword evidence="6" id="KW-0479">Metal-binding</keyword>
<evidence type="ECO:0000256" key="4">
    <source>
        <dbReference type="ARBA" id="ARBA00012982"/>
    </source>
</evidence>
<dbReference type="InterPro" id="IPR007115">
    <property type="entry name" value="6-PTP_synth/QueD"/>
</dbReference>
<dbReference type="PANTHER" id="PTHR12589">
    <property type="entry name" value="PYRUVOYL TETRAHYDROBIOPTERIN SYNTHASE"/>
    <property type="match status" value="1"/>
</dbReference>
<dbReference type="KEGG" id="boz:DBV39_06605"/>
<dbReference type="SUPFAM" id="SSF55620">
    <property type="entry name" value="Tetrahydrobiopterin biosynthesis enzymes-like"/>
    <property type="match status" value="2"/>
</dbReference>
<name>A0A2R4XI15_9BURK</name>
<evidence type="ECO:0000256" key="8">
    <source>
        <dbReference type="ARBA" id="ARBA00023239"/>
    </source>
</evidence>
<evidence type="ECO:0000256" key="2">
    <source>
        <dbReference type="ARBA" id="ARBA00005061"/>
    </source>
</evidence>
<evidence type="ECO:0000256" key="7">
    <source>
        <dbReference type="ARBA" id="ARBA00022833"/>
    </source>
</evidence>
<dbReference type="InterPro" id="IPR038418">
    <property type="entry name" value="6-PTP_synth/QueD_sf"/>
</dbReference>
<dbReference type="AlphaFoldDB" id="A0A2R4XI15"/>
<organism evidence="11 12">
    <name type="scientific">Orrella marina</name>
    <dbReference type="NCBI Taxonomy" id="2163011"/>
    <lineage>
        <taxon>Bacteria</taxon>
        <taxon>Pseudomonadati</taxon>
        <taxon>Pseudomonadota</taxon>
        <taxon>Betaproteobacteria</taxon>
        <taxon>Burkholderiales</taxon>
        <taxon>Alcaligenaceae</taxon>
        <taxon>Orrella</taxon>
    </lineage>
</organism>
<dbReference type="GO" id="GO:0046872">
    <property type="term" value="F:metal ion binding"/>
    <property type="evidence" value="ECO:0007669"/>
    <property type="project" value="UniProtKB-KW"/>
</dbReference>
<accession>A0A2R4XI15</accession>
<keyword evidence="12" id="KW-1185">Reference proteome</keyword>
<gene>
    <name evidence="11" type="ORF">DBV39_06605</name>
</gene>
<dbReference type="RefSeq" id="WP_108620859.1">
    <property type="nucleotide sequence ID" value="NZ_CP028901.1"/>
</dbReference>
<evidence type="ECO:0000256" key="10">
    <source>
        <dbReference type="ARBA" id="ARBA00048807"/>
    </source>
</evidence>
<dbReference type="EC" id="4.1.2.50" evidence="4"/>